<evidence type="ECO:0000313" key="12">
    <source>
        <dbReference type="EMBL" id="MDV5089018.1"/>
    </source>
</evidence>
<keyword evidence="8 11" id="KW-0067">ATP-binding</keyword>
<keyword evidence="5 11" id="KW-0479">Metal-binding</keyword>
<evidence type="ECO:0000256" key="6">
    <source>
        <dbReference type="ARBA" id="ARBA00022741"/>
    </source>
</evidence>
<evidence type="ECO:0000256" key="8">
    <source>
        <dbReference type="ARBA" id="ARBA00022840"/>
    </source>
</evidence>
<keyword evidence="10 11" id="KW-0784">Thiamine biosynthesis</keyword>
<reference evidence="12 13" key="1">
    <citation type="submission" date="2023-10" db="EMBL/GenBank/DDBJ databases">
        <title>Veillonella sp. nov., isolated from a pig farm feces dump.</title>
        <authorList>
            <person name="Chang Y.-H."/>
        </authorList>
    </citation>
    <scope>NUCLEOTIDE SEQUENCE [LARGE SCALE GENOMIC DNA]</scope>
    <source>
        <strain evidence="12 13">YH-vei2233</strain>
    </source>
</reference>
<comment type="function">
    <text evidence="11">Catalyzes the phosphorylation of the hydroxyl group of 4-methyl-5-beta-hydroxyethylthiazole (THZ).</text>
</comment>
<evidence type="ECO:0000256" key="1">
    <source>
        <dbReference type="ARBA" id="ARBA00001771"/>
    </source>
</evidence>
<dbReference type="RefSeq" id="WP_317330387.1">
    <property type="nucleotide sequence ID" value="NZ_JAWJZA010000012.1"/>
</dbReference>
<keyword evidence="7 11" id="KW-0418">Kinase</keyword>
<dbReference type="InterPro" id="IPR000417">
    <property type="entry name" value="Hyethyz_kinase"/>
</dbReference>
<keyword evidence="13" id="KW-1185">Reference proteome</keyword>
<evidence type="ECO:0000256" key="9">
    <source>
        <dbReference type="ARBA" id="ARBA00022842"/>
    </source>
</evidence>
<organism evidence="12 13">
    <name type="scientific">Veillonella absiana</name>
    <dbReference type="NCBI Taxonomy" id="3079305"/>
    <lineage>
        <taxon>Bacteria</taxon>
        <taxon>Bacillati</taxon>
        <taxon>Bacillota</taxon>
        <taxon>Negativicutes</taxon>
        <taxon>Veillonellales</taxon>
        <taxon>Veillonellaceae</taxon>
        <taxon>Veillonella</taxon>
    </lineage>
</organism>
<evidence type="ECO:0000256" key="11">
    <source>
        <dbReference type="HAMAP-Rule" id="MF_00228"/>
    </source>
</evidence>
<evidence type="ECO:0000256" key="2">
    <source>
        <dbReference type="ARBA" id="ARBA00001946"/>
    </source>
</evidence>
<evidence type="ECO:0000256" key="3">
    <source>
        <dbReference type="ARBA" id="ARBA00004868"/>
    </source>
</evidence>
<dbReference type="CDD" id="cd01170">
    <property type="entry name" value="THZ_kinase"/>
    <property type="match status" value="1"/>
</dbReference>
<dbReference type="EC" id="2.7.1.50" evidence="11"/>
<dbReference type="PIRSF" id="PIRSF000513">
    <property type="entry name" value="Thz_kinase"/>
    <property type="match status" value="1"/>
</dbReference>
<dbReference type="Gene3D" id="3.40.1190.20">
    <property type="match status" value="1"/>
</dbReference>
<dbReference type="NCBIfam" id="NF006830">
    <property type="entry name" value="PRK09355.1"/>
    <property type="match status" value="1"/>
</dbReference>
<evidence type="ECO:0000256" key="10">
    <source>
        <dbReference type="ARBA" id="ARBA00022977"/>
    </source>
</evidence>
<feature type="binding site" evidence="11">
    <location>
        <position position="169"/>
    </location>
    <ligand>
        <name>ATP</name>
        <dbReference type="ChEBI" id="CHEBI:30616"/>
    </ligand>
</feature>
<comment type="similarity">
    <text evidence="11">Belongs to the Thz kinase family.</text>
</comment>
<comment type="pathway">
    <text evidence="3 11">Cofactor biosynthesis; thiamine diphosphate biosynthesis; 4-methyl-5-(2-phosphoethyl)-thiazole from 5-(2-hydroxyethyl)-4-methylthiazole: step 1/1.</text>
</comment>
<name>A0ABU3ZAS2_9FIRM</name>
<keyword evidence="6 11" id="KW-0547">Nucleotide-binding</keyword>
<dbReference type="Pfam" id="PF02110">
    <property type="entry name" value="HK"/>
    <property type="match status" value="1"/>
</dbReference>
<feature type="binding site" evidence="11">
    <location>
        <position position="123"/>
    </location>
    <ligand>
        <name>ATP</name>
        <dbReference type="ChEBI" id="CHEBI:30616"/>
    </ligand>
</feature>
<keyword evidence="9 11" id="KW-0460">Magnesium</keyword>
<dbReference type="EMBL" id="JAWJZB010000011">
    <property type="protein sequence ID" value="MDV5089018.1"/>
    <property type="molecule type" value="Genomic_DNA"/>
</dbReference>
<dbReference type="SUPFAM" id="SSF53613">
    <property type="entry name" value="Ribokinase-like"/>
    <property type="match status" value="1"/>
</dbReference>
<protein>
    <recommendedName>
        <fullName evidence="11">Hydroxyethylthiazole kinase</fullName>
        <ecNumber evidence="11">2.7.1.50</ecNumber>
    </recommendedName>
    <alternativeName>
        <fullName evidence="11">4-methyl-5-beta-hydroxyethylthiazole kinase</fullName>
        <shortName evidence="11">TH kinase</shortName>
        <shortName evidence="11">Thz kinase</shortName>
    </alternativeName>
</protein>
<accession>A0ABU3ZAS2</accession>
<comment type="catalytic activity">
    <reaction evidence="1 11">
        <text>5-(2-hydroxyethyl)-4-methylthiazole + ATP = 4-methyl-5-(2-phosphooxyethyl)-thiazole + ADP + H(+)</text>
        <dbReference type="Rhea" id="RHEA:24212"/>
        <dbReference type="ChEBI" id="CHEBI:15378"/>
        <dbReference type="ChEBI" id="CHEBI:17957"/>
        <dbReference type="ChEBI" id="CHEBI:30616"/>
        <dbReference type="ChEBI" id="CHEBI:58296"/>
        <dbReference type="ChEBI" id="CHEBI:456216"/>
        <dbReference type="EC" id="2.7.1.50"/>
    </reaction>
</comment>
<feature type="binding site" evidence="11">
    <location>
        <position position="47"/>
    </location>
    <ligand>
        <name>substrate</name>
    </ligand>
</feature>
<dbReference type="InterPro" id="IPR029056">
    <property type="entry name" value="Ribokinase-like"/>
</dbReference>
<dbReference type="PRINTS" id="PR01099">
    <property type="entry name" value="HYETHTZKNASE"/>
</dbReference>
<dbReference type="HAMAP" id="MF_00228">
    <property type="entry name" value="Thz_kinase"/>
    <property type="match status" value="1"/>
</dbReference>
<dbReference type="Proteomes" id="UP001272515">
    <property type="component" value="Unassembled WGS sequence"/>
</dbReference>
<gene>
    <name evidence="11 12" type="primary">thiM</name>
    <name evidence="12" type="ORF">RVY80_09310</name>
</gene>
<keyword evidence="4 11" id="KW-0808">Transferase</keyword>
<evidence type="ECO:0000256" key="7">
    <source>
        <dbReference type="ARBA" id="ARBA00022777"/>
    </source>
</evidence>
<evidence type="ECO:0000256" key="4">
    <source>
        <dbReference type="ARBA" id="ARBA00022679"/>
    </source>
</evidence>
<comment type="caution">
    <text evidence="12">The sequence shown here is derived from an EMBL/GenBank/DDBJ whole genome shotgun (WGS) entry which is preliminary data.</text>
</comment>
<sequence>MTNYTTAIGEALAALRRKKPIVHNITNYVTAHECANVLLAIGGSPIMASHPGEVQEITTLSQSLVLNIGTIEEGTATSMLLAGKQANTLQIPIVIDPVGAGATLLRRRVATHLPSQLEVAIIRGNASEIMALYEISYTAGGVDATDESLPITQAATTIAKKYNSVVAVTGAVDIITDGTIVVELHNGVDLLPMLTGTGCMTTAIVGAFASVVSPMTAAIAGITTMSVAGEIAYSKLQHGEWIGSFGRYLHDAIGLMTPEMLVEKARIVVVKE</sequence>
<evidence type="ECO:0000313" key="13">
    <source>
        <dbReference type="Proteomes" id="UP001272515"/>
    </source>
</evidence>
<dbReference type="GO" id="GO:0004417">
    <property type="term" value="F:hydroxyethylthiazole kinase activity"/>
    <property type="evidence" value="ECO:0007669"/>
    <property type="project" value="UniProtKB-EC"/>
</dbReference>
<evidence type="ECO:0000256" key="5">
    <source>
        <dbReference type="ARBA" id="ARBA00022723"/>
    </source>
</evidence>
<feature type="binding site" evidence="11">
    <location>
        <position position="196"/>
    </location>
    <ligand>
        <name>substrate</name>
    </ligand>
</feature>
<comment type="cofactor">
    <cofactor evidence="2 11">
        <name>Mg(2+)</name>
        <dbReference type="ChEBI" id="CHEBI:18420"/>
    </cofactor>
</comment>
<proteinExistence type="inferred from homology"/>